<name>A0AAN8T381_SOLBU</name>
<gene>
    <name evidence="1" type="ORF">RDI58_021929</name>
</gene>
<sequence>MISIEEPFCLPKLVSSSFLISPFIPGIMLRKTSDGLCRRTTSLLSKISPSVLSAAQRDGCRGSQQTELLPLHSLLIAESCFTWCIGRGEIFSMLTHTQRNERSKLIADFQNPTKVYVLMLEVQYNY</sequence>
<dbReference type="EMBL" id="JBANQN010000009">
    <property type="protein sequence ID" value="KAK6779745.1"/>
    <property type="molecule type" value="Genomic_DNA"/>
</dbReference>
<organism evidence="1 2">
    <name type="scientific">Solanum bulbocastanum</name>
    <name type="common">Wild potato</name>
    <dbReference type="NCBI Taxonomy" id="147425"/>
    <lineage>
        <taxon>Eukaryota</taxon>
        <taxon>Viridiplantae</taxon>
        <taxon>Streptophyta</taxon>
        <taxon>Embryophyta</taxon>
        <taxon>Tracheophyta</taxon>
        <taxon>Spermatophyta</taxon>
        <taxon>Magnoliopsida</taxon>
        <taxon>eudicotyledons</taxon>
        <taxon>Gunneridae</taxon>
        <taxon>Pentapetalae</taxon>
        <taxon>asterids</taxon>
        <taxon>lamiids</taxon>
        <taxon>Solanales</taxon>
        <taxon>Solanaceae</taxon>
        <taxon>Solanoideae</taxon>
        <taxon>Solaneae</taxon>
        <taxon>Solanum</taxon>
    </lineage>
</organism>
<evidence type="ECO:0000313" key="1">
    <source>
        <dbReference type="EMBL" id="KAK6779745.1"/>
    </source>
</evidence>
<dbReference type="Proteomes" id="UP001371456">
    <property type="component" value="Unassembled WGS sequence"/>
</dbReference>
<evidence type="ECO:0000313" key="2">
    <source>
        <dbReference type="Proteomes" id="UP001371456"/>
    </source>
</evidence>
<proteinExistence type="predicted"/>
<protein>
    <submittedName>
        <fullName evidence="1">Uncharacterized protein</fullName>
    </submittedName>
</protein>
<comment type="caution">
    <text evidence="1">The sequence shown here is derived from an EMBL/GenBank/DDBJ whole genome shotgun (WGS) entry which is preliminary data.</text>
</comment>
<dbReference type="AlphaFoldDB" id="A0AAN8T381"/>
<keyword evidence="2" id="KW-1185">Reference proteome</keyword>
<reference evidence="1 2" key="1">
    <citation type="submission" date="2024-02" db="EMBL/GenBank/DDBJ databases">
        <title>de novo genome assembly of Solanum bulbocastanum strain 11H21.</title>
        <authorList>
            <person name="Hosaka A.J."/>
        </authorList>
    </citation>
    <scope>NUCLEOTIDE SEQUENCE [LARGE SCALE GENOMIC DNA]</scope>
    <source>
        <tissue evidence="1">Young leaves</tissue>
    </source>
</reference>
<accession>A0AAN8T381</accession>